<feature type="compositionally biased region" description="Basic and acidic residues" evidence="1">
    <location>
        <begin position="331"/>
        <end position="366"/>
    </location>
</feature>
<evidence type="ECO:0000313" key="3">
    <source>
        <dbReference type="Proteomes" id="UP000653454"/>
    </source>
</evidence>
<feature type="compositionally biased region" description="Basic and acidic residues" evidence="1">
    <location>
        <begin position="942"/>
        <end position="952"/>
    </location>
</feature>
<feature type="region of interest" description="Disordered" evidence="1">
    <location>
        <begin position="983"/>
        <end position="1002"/>
    </location>
</feature>
<feature type="region of interest" description="Disordered" evidence="1">
    <location>
        <begin position="160"/>
        <end position="218"/>
    </location>
</feature>
<organism evidence="2 3">
    <name type="scientific">Plutella xylostella</name>
    <name type="common">Diamondback moth</name>
    <name type="synonym">Plutella maculipennis</name>
    <dbReference type="NCBI Taxonomy" id="51655"/>
    <lineage>
        <taxon>Eukaryota</taxon>
        <taxon>Metazoa</taxon>
        <taxon>Ecdysozoa</taxon>
        <taxon>Arthropoda</taxon>
        <taxon>Hexapoda</taxon>
        <taxon>Insecta</taxon>
        <taxon>Pterygota</taxon>
        <taxon>Neoptera</taxon>
        <taxon>Endopterygota</taxon>
        <taxon>Lepidoptera</taxon>
        <taxon>Glossata</taxon>
        <taxon>Ditrysia</taxon>
        <taxon>Yponomeutoidea</taxon>
        <taxon>Plutellidae</taxon>
        <taxon>Plutella</taxon>
    </lineage>
</organism>
<feature type="region of interest" description="Disordered" evidence="1">
    <location>
        <begin position="1"/>
        <end position="138"/>
    </location>
</feature>
<evidence type="ECO:0000313" key="2">
    <source>
        <dbReference type="EMBL" id="CAG9101256.1"/>
    </source>
</evidence>
<gene>
    <name evidence="2" type="ORF">PLXY2_LOCUS2524</name>
</gene>
<feature type="compositionally biased region" description="Pro residues" evidence="1">
    <location>
        <begin position="172"/>
        <end position="183"/>
    </location>
</feature>
<name>A0A8S4DM14_PLUXY</name>
<dbReference type="AlphaFoldDB" id="A0A8S4DM14"/>
<feature type="compositionally biased region" description="Low complexity" evidence="1">
    <location>
        <begin position="489"/>
        <end position="503"/>
    </location>
</feature>
<keyword evidence="3" id="KW-1185">Reference proteome</keyword>
<comment type="caution">
    <text evidence="2">The sequence shown here is derived from an EMBL/GenBank/DDBJ whole genome shotgun (WGS) entry which is preliminary data.</text>
</comment>
<feature type="compositionally biased region" description="Pro residues" evidence="1">
    <location>
        <begin position="835"/>
        <end position="847"/>
    </location>
</feature>
<feature type="region of interest" description="Disordered" evidence="1">
    <location>
        <begin position="825"/>
        <end position="907"/>
    </location>
</feature>
<proteinExistence type="predicted"/>
<feature type="compositionally biased region" description="Basic residues" evidence="1">
    <location>
        <begin position="367"/>
        <end position="378"/>
    </location>
</feature>
<feature type="compositionally biased region" description="Gly residues" evidence="1">
    <location>
        <begin position="1"/>
        <end position="11"/>
    </location>
</feature>
<feature type="region of interest" description="Disordered" evidence="1">
    <location>
        <begin position="712"/>
        <end position="793"/>
    </location>
</feature>
<feature type="region of interest" description="Disordered" evidence="1">
    <location>
        <begin position="536"/>
        <end position="564"/>
    </location>
</feature>
<dbReference type="Proteomes" id="UP000653454">
    <property type="component" value="Unassembled WGS sequence"/>
</dbReference>
<dbReference type="EMBL" id="CAJHNJ030000006">
    <property type="protein sequence ID" value="CAG9101256.1"/>
    <property type="molecule type" value="Genomic_DNA"/>
</dbReference>
<feature type="compositionally biased region" description="Polar residues" evidence="1">
    <location>
        <begin position="209"/>
        <end position="218"/>
    </location>
</feature>
<protein>
    <submittedName>
        <fullName evidence="2">(diamondback moth) hypothetical protein</fullName>
    </submittedName>
</protein>
<feature type="compositionally biased region" description="Low complexity" evidence="1">
    <location>
        <begin position="12"/>
        <end position="27"/>
    </location>
</feature>
<sequence>MEQASPGGGAAAGTSGAATGASGAATGPSGGEGAATGGTSPRQPRRGPAPFASFDHDVSDESSPESKLTFQLPEIREDLSPSSAYGPGAAGRARSASTPAVGALQPAPRIDISRASSSSHHDSRDSSPEMALFAGTGGDESRAHLELAFREDGALDLRSSTEELAFLEGSDPAPPPPARPAAPAPDARRHSRKDSQGSEAALLGVGRTSRLSSVGSQCSAYSHTSRVSRLSVVSGMSRSPSPHKMLLETSFCGPKPIENDPEICAAAVEECMLEIAKLSAELPAEKPPHDVRAEVTVETRPAPRPATAPAVVPVPVIAPEAPIIAVQPTTDEDKLVKETRNRARAEERRARSRERDDSYDKPEVFRSKNKNKNIIRIKLRPDDEDDEEEEEVVSVKEDTSVAIKPVSLELRAEGRGRESRTPSPAPGQVSRKSSFCSLFKSKETIASPESPAGALRRKKSLNEGRSRSKSRDRSATRGSVMSLFRTPRRSAAPSPAPSSRAASPPIPPAVPPRADAAHLKYYEDTSDGVIHIPLRTPPDEQPGGSGISTATTTTTASAPSTTGAITTKPLTRTVLPDGSIIIPLHSPTEKTVPTIVSADIETVPTKSPPAVTSVTIPMAETPKLEKRKEIECVEKEAVILDSASDSEAGRARRERLVFTTHVGSRDQVFSTQFSITKTPSVTSEMSAAFPSISSELSGGAETQILRDTHIATVEPPPRSPLVLSPSPSASIGRRDPSLDSVTVQPRLEEMRVDSSESEPSSEAGGGRRGPISDLLSAGGSEDAEKRGLVLGQESFEEELPYVPTTLPLERSVALPMVPVRDRGGVSVARVERPRPCAPTPSGPPRAPHPAVATPPADKIKISLPRRPRAASASAPPKGERARTRSGSGAGWIDFEEVPEKRKQPKRIQTLPAAATAADVVYSYVEPEHCRCECHATAVRRDDEQPLLRDPSHPDATSPQSPECSGSHVTMSVHIARPFTADLDLHHDQPVFDAEASGSSRRH</sequence>
<feature type="region of interest" description="Disordered" evidence="1">
    <location>
        <begin position="942"/>
        <end position="969"/>
    </location>
</feature>
<feature type="compositionally biased region" description="Acidic residues" evidence="1">
    <location>
        <begin position="382"/>
        <end position="392"/>
    </location>
</feature>
<feature type="compositionally biased region" description="Low complexity" evidence="1">
    <location>
        <begin position="80"/>
        <end position="100"/>
    </location>
</feature>
<feature type="compositionally biased region" description="Low complexity" evidence="1">
    <location>
        <begin position="547"/>
        <end position="564"/>
    </location>
</feature>
<evidence type="ECO:0000256" key="1">
    <source>
        <dbReference type="SAM" id="MobiDB-lite"/>
    </source>
</evidence>
<accession>A0A8S4DM14</accession>
<feature type="compositionally biased region" description="Low complexity" evidence="1">
    <location>
        <begin position="107"/>
        <end position="118"/>
    </location>
</feature>
<feature type="compositionally biased region" description="Basic and acidic residues" evidence="1">
    <location>
        <begin position="825"/>
        <end position="834"/>
    </location>
</feature>
<feature type="compositionally biased region" description="Polar residues" evidence="1">
    <location>
        <begin position="954"/>
        <end position="969"/>
    </location>
</feature>
<feature type="compositionally biased region" description="Low complexity" evidence="1">
    <location>
        <begin position="720"/>
        <end position="730"/>
    </location>
</feature>
<feature type="region of interest" description="Disordered" evidence="1">
    <location>
        <begin position="328"/>
        <end position="521"/>
    </location>
</feature>
<reference evidence="2" key="1">
    <citation type="submission" date="2020-11" db="EMBL/GenBank/DDBJ databases">
        <authorList>
            <person name="Whiteford S."/>
        </authorList>
    </citation>
    <scope>NUCLEOTIDE SEQUENCE</scope>
</reference>
<feature type="compositionally biased region" description="Basic and acidic residues" evidence="1">
    <location>
        <begin position="460"/>
        <end position="475"/>
    </location>
</feature>
<feature type="compositionally biased region" description="Basic and acidic residues" evidence="1">
    <location>
        <begin position="410"/>
        <end position="420"/>
    </location>
</feature>